<comment type="caution">
    <text evidence="12">Lacks conserved residue(s) required for the propagation of feature annotation.</text>
</comment>
<evidence type="ECO:0000259" key="18">
    <source>
        <dbReference type="PROSITE" id="PS51828"/>
    </source>
</evidence>
<dbReference type="InterPro" id="IPR051280">
    <property type="entry name" value="Cl-channel/antiporter"/>
</dbReference>
<name>A0AA41MWY6_SCICA</name>
<dbReference type="PROSITE" id="PS51828">
    <property type="entry name" value="PTX_2"/>
    <property type="match status" value="1"/>
</dbReference>
<reference evidence="19" key="1">
    <citation type="submission" date="2020-03" db="EMBL/GenBank/DDBJ databases">
        <title>Studies in the Genomics of Life Span.</title>
        <authorList>
            <person name="Glass D."/>
        </authorList>
    </citation>
    <scope>NUCLEOTIDE SEQUENCE</scope>
    <source>
        <strain evidence="19">SUZIE</strain>
        <tissue evidence="19">Muscle</tissue>
    </source>
</reference>
<dbReference type="EMBL" id="JAATJV010367800">
    <property type="protein sequence ID" value="MBZ3879625.1"/>
    <property type="molecule type" value="Genomic_DNA"/>
</dbReference>
<feature type="region of interest" description="Disordered" evidence="15">
    <location>
        <begin position="242"/>
        <end position="263"/>
    </location>
</feature>
<feature type="transmembrane region" description="Helical" evidence="13">
    <location>
        <begin position="759"/>
        <end position="781"/>
    </location>
</feature>
<feature type="domain" description="CBS" evidence="17">
    <location>
        <begin position="1176"/>
        <end position="1232"/>
    </location>
</feature>
<dbReference type="PRINTS" id="PR01118">
    <property type="entry name" value="CLCHANNEL7"/>
</dbReference>
<dbReference type="SMART" id="SM00116">
    <property type="entry name" value="CBS"/>
    <property type="match status" value="2"/>
</dbReference>
<dbReference type="InterPro" id="IPR002249">
    <property type="entry name" value="CIC-7"/>
</dbReference>
<feature type="coiled-coil region" evidence="14">
    <location>
        <begin position="1250"/>
        <end position="1317"/>
    </location>
</feature>
<evidence type="ECO:0000256" key="14">
    <source>
        <dbReference type="SAM" id="Coils"/>
    </source>
</evidence>
<feature type="transmembrane region" description="Helical" evidence="13">
    <location>
        <begin position="612"/>
        <end position="633"/>
    </location>
</feature>
<dbReference type="Pfam" id="PF00654">
    <property type="entry name" value="Voltage_CLC"/>
    <property type="match status" value="1"/>
</dbReference>
<dbReference type="CDD" id="cd04591">
    <property type="entry name" value="CBS_pair_voltage-gated_CLC_euk_bac"/>
    <property type="match status" value="1"/>
</dbReference>
<evidence type="ECO:0000256" key="10">
    <source>
        <dbReference type="ARBA" id="ARBA00023214"/>
    </source>
</evidence>
<dbReference type="InterPro" id="IPR001759">
    <property type="entry name" value="PTX_dom"/>
</dbReference>
<dbReference type="PROSITE" id="PS51371">
    <property type="entry name" value="CBS"/>
    <property type="match status" value="2"/>
</dbReference>
<keyword evidence="8 11" id="KW-0129">CBS domain</keyword>
<evidence type="ECO:0000256" key="1">
    <source>
        <dbReference type="ARBA" id="ARBA00004141"/>
    </source>
</evidence>
<dbReference type="Gene3D" id="1.10.3080.10">
    <property type="entry name" value="Clc chloride channel"/>
    <property type="match status" value="1"/>
</dbReference>
<dbReference type="SUPFAM" id="SSF49899">
    <property type="entry name" value="Concanavalin A-like lectins/glucanases"/>
    <property type="match status" value="1"/>
</dbReference>
<keyword evidence="9 13" id="KW-0472">Membrane</keyword>
<evidence type="ECO:0000256" key="13">
    <source>
        <dbReference type="RuleBase" id="RU361221"/>
    </source>
</evidence>
<dbReference type="InterPro" id="IPR013320">
    <property type="entry name" value="ConA-like_dom_sf"/>
</dbReference>
<dbReference type="GO" id="GO:0005254">
    <property type="term" value="F:chloride channel activity"/>
    <property type="evidence" value="ECO:0007669"/>
    <property type="project" value="UniProtKB-UniRule"/>
</dbReference>
<dbReference type="Pfam" id="PF15450">
    <property type="entry name" value="CCDC154"/>
    <property type="match status" value="1"/>
</dbReference>
<feature type="domain" description="CBS" evidence="17">
    <location>
        <begin position="1067"/>
        <end position="1130"/>
    </location>
</feature>
<dbReference type="InterPro" id="IPR014743">
    <property type="entry name" value="Cl-channel_core"/>
</dbReference>
<dbReference type="PRINTS" id="PR00762">
    <property type="entry name" value="CLCHANNEL"/>
</dbReference>
<keyword evidence="14" id="KW-0175">Coiled coil</keyword>
<keyword evidence="20" id="KW-1185">Reference proteome</keyword>
<dbReference type="Gene3D" id="2.60.120.200">
    <property type="match status" value="1"/>
</dbReference>
<dbReference type="Gene3D" id="3.10.580.10">
    <property type="entry name" value="CBS-domain"/>
    <property type="match status" value="1"/>
</dbReference>
<evidence type="ECO:0000256" key="3">
    <source>
        <dbReference type="ARBA" id="ARBA00022449"/>
    </source>
</evidence>
<dbReference type="SMART" id="SM00159">
    <property type="entry name" value="PTX"/>
    <property type="match status" value="1"/>
</dbReference>
<evidence type="ECO:0000256" key="4">
    <source>
        <dbReference type="ARBA" id="ARBA00022692"/>
    </source>
</evidence>
<dbReference type="InterPro" id="IPR000644">
    <property type="entry name" value="CBS_dom"/>
</dbReference>
<evidence type="ECO:0000256" key="8">
    <source>
        <dbReference type="ARBA" id="ARBA00023122"/>
    </source>
</evidence>
<feature type="transmembrane region" description="Helical" evidence="13">
    <location>
        <begin position="983"/>
        <end position="1005"/>
    </location>
</feature>
<organism evidence="19 20">
    <name type="scientific">Sciurus carolinensis</name>
    <name type="common">Eastern gray squirrel</name>
    <dbReference type="NCBI Taxonomy" id="30640"/>
    <lineage>
        <taxon>Eukaryota</taxon>
        <taxon>Metazoa</taxon>
        <taxon>Chordata</taxon>
        <taxon>Craniata</taxon>
        <taxon>Vertebrata</taxon>
        <taxon>Euteleostomi</taxon>
        <taxon>Mammalia</taxon>
        <taxon>Eutheria</taxon>
        <taxon>Euarchontoglires</taxon>
        <taxon>Glires</taxon>
        <taxon>Rodentia</taxon>
        <taxon>Sciuromorpha</taxon>
        <taxon>Sciuridae</taxon>
        <taxon>Sciurinae</taxon>
        <taxon>Sciurini</taxon>
        <taxon>Sciurus</taxon>
    </lineage>
</organism>
<dbReference type="SUPFAM" id="SSF81340">
    <property type="entry name" value="Clc chloride channel"/>
    <property type="match status" value="1"/>
</dbReference>
<dbReference type="Proteomes" id="UP001166674">
    <property type="component" value="Unassembled WGS sequence"/>
</dbReference>
<evidence type="ECO:0000259" key="17">
    <source>
        <dbReference type="PROSITE" id="PS51371"/>
    </source>
</evidence>
<dbReference type="PANTHER" id="PTHR11689:SF136">
    <property type="entry name" value="H(+)_CL(-) EXCHANGE TRANSPORTER 7"/>
    <property type="match status" value="1"/>
</dbReference>
<dbReference type="InterPro" id="IPR029512">
    <property type="entry name" value="CCDC154"/>
</dbReference>
<keyword evidence="16" id="KW-0732">Signal</keyword>
<dbReference type="FunFam" id="3.10.580.10:FF:000018">
    <property type="entry name" value="Chloride channel protein"/>
    <property type="match status" value="1"/>
</dbReference>
<evidence type="ECO:0000313" key="19">
    <source>
        <dbReference type="EMBL" id="MBZ3879625.1"/>
    </source>
</evidence>
<evidence type="ECO:0000256" key="7">
    <source>
        <dbReference type="ARBA" id="ARBA00023065"/>
    </source>
</evidence>
<comment type="subcellular location">
    <subcellularLocation>
        <location evidence="1 13">Membrane</location>
        <topology evidence="1 13">Multi-pass membrane protein</topology>
    </subcellularLocation>
</comment>
<gene>
    <name evidence="19" type="ORF">SUZIE_153870</name>
</gene>
<dbReference type="PANTHER" id="PTHR11689">
    <property type="entry name" value="CHLORIDE CHANNEL PROTEIN CLC FAMILY MEMBER"/>
    <property type="match status" value="1"/>
</dbReference>
<dbReference type="InterPro" id="IPR001807">
    <property type="entry name" value="ClC"/>
</dbReference>
<dbReference type="Pfam" id="PF00571">
    <property type="entry name" value="CBS"/>
    <property type="match status" value="1"/>
</dbReference>
<proteinExistence type="inferred from homology"/>
<feature type="transmembrane region" description="Helical" evidence="13">
    <location>
        <begin position="847"/>
        <end position="869"/>
    </location>
</feature>
<accession>A0AA41MWY6</accession>
<feature type="transmembrane region" description="Helical" evidence="13">
    <location>
        <begin position="954"/>
        <end position="977"/>
    </location>
</feature>
<feature type="domain" description="Pentraxin (PTX)" evidence="18">
    <location>
        <begin position="273"/>
        <end position="484"/>
    </location>
</feature>
<feature type="transmembrane region" description="Helical" evidence="13">
    <location>
        <begin position="724"/>
        <end position="747"/>
    </location>
</feature>
<feature type="signal peptide" evidence="16">
    <location>
        <begin position="1"/>
        <end position="25"/>
    </location>
</feature>
<comment type="similarity">
    <text evidence="13">Belongs to the chloride channel (TC 2.A.49) family.</text>
</comment>
<protein>
    <recommendedName>
        <fullName evidence="13">Chloride channel protein</fullName>
    </recommendedName>
</protein>
<feature type="transmembrane region" description="Helical" evidence="13">
    <location>
        <begin position="924"/>
        <end position="942"/>
    </location>
</feature>
<dbReference type="CDD" id="cd03685">
    <property type="entry name" value="ClC_6_like"/>
    <property type="match status" value="1"/>
</dbReference>
<dbReference type="Pfam" id="PF00354">
    <property type="entry name" value="Pentaxin"/>
    <property type="match status" value="1"/>
</dbReference>
<evidence type="ECO:0000256" key="15">
    <source>
        <dbReference type="SAM" id="MobiDB-lite"/>
    </source>
</evidence>
<dbReference type="InterPro" id="IPR046342">
    <property type="entry name" value="CBS_dom_sf"/>
</dbReference>
<keyword evidence="5" id="KW-0677">Repeat</keyword>
<feature type="transmembrane region" description="Helical" evidence="13">
    <location>
        <begin position="811"/>
        <end position="835"/>
    </location>
</feature>
<dbReference type="GO" id="GO:0062158">
    <property type="term" value="F:chloride:proton antiporter activity"/>
    <property type="evidence" value="ECO:0007669"/>
    <property type="project" value="InterPro"/>
</dbReference>
<sequence>MGSPGRRTLSFLLVLVPMYLHGASLQEAGPAGQRKPFFERLRRLEEQFRRFQEVTLTHLQGIASNYNVSQDIDARFQSLAEESQAVALTVNRSQATIQGDLAHLKTWVRKTQRRSRKVDMRLQALNLALSEKNRQWVQAGKEQRAQRDIISGLALDTRALQDALVQLTHQVHSQGARLAVLERQLQMANLGTAAPGLTPAPAPAQPVQPGPLMLLRDRQVLTPSPKHRSPPEDFAAHLHGTQKLPAPSSHWEPGGPATVPRDPAQGPEEVCSLGPVFIFPDASPENVIFLNPSFLTALRALSFCSWVRISSGRLGTLLSYATEENDNKLVLHGRDSLAPGSLHFVIGDPAFRELPLQLLLDGQWHHICIIWTSVLGKYWLYVDRRLVATGSRFREGYEIPPGGSLVLGQEQDSVGGGFDSSEAFVGSMSGLAIWDRALVPGEVANLATGKELPTGAILTLANASWVGVPGLDGGIIAILARAQSSHSTSFRTGQMSNVELDDELLDPEKDPSHSFPKEIPHNEKLLSLTYESLDYDNSENQLFLEEERRINHTAFRTVEIKRWVICALIGILTGLVACFIDIVVENLAGLKYRVIKDNIDKFTEKGGLSFSLLLWATLNVAFVLLGSVMVAFVEPVAAGSGIPQIKCFLNGVKIPHVVRLKTLVIKVSGVILSVVGGLAVGKEGPMIHSGSVIAAGISQGRSTSLKRDFKIFEYFRRDTEKRDFVSAGAAAGVSAAFGAPVGGVLFSLEEGASFWNQFLTWRIFFASMVSTFTLNFVLSIYHGNMWDLSSPGLINFGRFDSEKMAYTIHEIPVFIVMGVVGGILGAMFNALNYWLTMFRIRYIHRPCLQVIEAMLVAAVTATVAFVLIYSSRDCQPLQGSSMSYPLQLFCADGEYNSMAAAFFNTPEKSVVSLFHDPPGSYNPMTLGLFTLVYFFLACWTYGLTVSAGVFIPSLLIGAAWGRLFGISVSYLTGAAIWADPGKYALMGAAAQLGGIVRMTLSLTVIMMEATSNVTYGFPIMLVLMTAKIVGDVFIEGLYDMHIQLQSVPFLHWEAPVTSHSLTAREVMSTPVTCLRTREKVGTIVDVLSDAASNHNGFPVVDADGAQPARLQGLILRSQLIVLLKHKVFVERSNMGLVQRRLKLKDFRDAYPRFPPIQSIHVSQDERECTMDLSEFMNPSPYTVPQDASLPRVFKLFRALGLRHLVVVDNCNQVVGLVTRKDLARVGDLQAEVACLRGYKEHCEHATLSLLRELLQLRAHVQLQAAELRQLRQELQRVAQAPEKEALEFPGPQNQNQMQALDKRLVEVREALSQVRRRQALQDVQRKGAQQEANLRLAKLTGLLRQEEQGRQAACSALQKSQEDASQRVDHEVAKMQAQVTKLGEEVSLRFLKREAKLCSFLQKSFLALEQRMKASESTQLQAEGSLREELEGRWQRLQELTEERVRALGAQRQEEEGHLLEQCRGLDAAVVQLTKFVRQNQVSVNRILLAEQKARDAKVSLEESQAGELASYVQENLEAVQLAGELTRQEMQDALELLREKSQVLEGSVAQLTRQLKDLSDHCLAVSWRLDLQEQTLGLKLSEVKTEWEGVERKSLEDLARWQKTVAAHLREVQEKVDGLPQQIEGVSDKCVFHKSDTDLKISAEGRAREFQVGAMRQELAILLSSMQLLKEESPGRKIAEIQGQLATKQMIKLENSIQAHRTIQNLKFNTETKLRTEEIATLRESVLRLWSEEGPWPLTLGSRRVLMSLVRQRFFIKDVAPGELVPVNCWGVYQTVRWAAGSPAASSQAPGPG</sequence>
<evidence type="ECO:0000256" key="2">
    <source>
        <dbReference type="ARBA" id="ARBA00022448"/>
    </source>
</evidence>
<keyword evidence="6 13" id="KW-1133">Transmembrane helix</keyword>
<evidence type="ECO:0000256" key="5">
    <source>
        <dbReference type="ARBA" id="ARBA00022737"/>
    </source>
</evidence>
<feature type="chain" id="PRO_5041347376" description="Chloride channel protein" evidence="16">
    <location>
        <begin position="26"/>
        <end position="1794"/>
    </location>
</feature>
<feature type="transmembrane region" description="Helical" evidence="13">
    <location>
        <begin position="563"/>
        <end position="584"/>
    </location>
</feature>
<evidence type="ECO:0000256" key="11">
    <source>
        <dbReference type="PROSITE-ProRule" id="PRU00703"/>
    </source>
</evidence>
<dbReference type="SUPFAM" id="SSF54631">
    <property type="entry name" value="CBS-domain pair"/>
    <property type="match status" value="1"/>
</dbReference>
<feature type="coiled-coil region" evidence="14">
    <location>
        <begin position="1528"/>
        <end position="1555"/>
    </location>
</feature>
<evidence type="ECO:0000256" key="16">
    <source>
        <dbReference type="SAM" id="SignalP"/>
    </source>
</evidence>
<evidence type="ECO:0000256" key="9">
    <source>
        <dbReference type="ARBA" id="ARBA00023136"/>
    </source>
</evidence>
<evidence type="ECO:0000313" key="20">
    <source>
        <dbReference type="Proteomes" id="UP001166674"/>
    </source>
</evidence>
<evidence type="ECO:0000256" key="6">
    <source>
        <dbReference type="ARBA" id="ARBA00022989"/>
    </source>
</evidence>
<keyword evidence="4 13" id="KW-0812">Transmembrane</keyword>
<evidence type="ECO:0000256" key="12">
    <source>
        <dbReference type="PROSITE-ProRule" id="PRU01172"/>
    </source>
</evidence>
<keyword evidence="3" id="KW-0050">Antiport</keyword>
<keyword evidence="10 13" id="KW-0868">Chloride</keyword>
<keyword evidence="2 13" id="KW-0813">Transport</keyword>
<dbReference type="GO" id="GO:0005765">
    <property type="term" value="C:lysosomal membrane"/>
    <property type="evidence" value="ECO:0007669"/>
    <property type="project" value="TreeGrafter"/>
</dbReference>
<feature type="transmembrane region" description="Helical" evidence="13">
    <location>
        <begin position="1017"/>
        <end position="1038"/>
    </location>
</feature>
<comment type="caution">
    <text evidence="19">The sequence shown here is derived from an EMBL/GenBank/DDBJ whole genome shotgun (WGS) entry which is preliminary data.</text>
</comment>
<keyword evidence="7 13" id="KW-0406">Ion transport</keyword>